<dbReference type="HAMAP" id="MF_00601">
    <property type="entry name" value="EutC"/>
    <property type="match status" value="1"/>
</dbReference>
<comment type="subcellular location">
    <subcellularLocation>
        <location evidence="5">Bacterial microcompartment</location>
    </subcellularLocation>
</comment>
<evidence type="ECO:0000313" key="7">
    <source>
        <dbReference type="Proteomes" id="UP000663555"/>
    </source>
</evidence>
<keyword evidence="7" id="KW-1185">Reference proteome</keyword>
<evidence type="ECO:0000256" key="1">
    <source>
        <dbReference type="ARBA" id="ARBA00022628"/>
    </source>
</evidence>
<comment type="similarity">
    <text evidence="5">Belongs to the EutC family.</text>
</comment>
<comment type="pathway">
    <text evidence="5">Amine and polyamine degradation; ethanolamine degradation.</text>
</comment>
<dbReference type="RefSeq" id="WP_206645037.1">
    <property type="nucleotide sequence ID" value="NZ_CP071247.1"/>
</dbReference>
<keyword evidence="2 5" id="KW-0456">Lyase</keyword>
<accession>A0ABX7MTT3</accession>
<dbReference type="PIRSF" id="PIRSF018982">
    <property type="entry name" value="EutC"/>
    <property type="match status" value="1"/>
</dbReference>
<dbReference type="PANTHER" id="PTHR39330:SF1">
    <property type="entry name" value="ETHANOLAMINE AMMONIA-LYASE SMALL SUBUNIT"/>
    <property type="match status" value="1"/>
</dbReference>
<keyword evidence="3 5" id="KW-0170">Cobalt</keyword>
<feature type="binding site" evidence="5">
    <location>
        <position position="167"/>
    </location>
    <ligand>
        <name>adenosylcob(III)alamin</name>
        <dbReference type="ChEBI" id="CHEBI:18408"/>
    </ligand>
</feature>
<dbReference type="InterPro" id="IPR042255">
    <property type="entry name" value="EutC_N"/>
</dbReference>
<dbReference type="Gene3D" id="3.40.50.11240">
    <property type="entry name" value="Ethanolamine ammonia-lyase light chain (EutC)"/>
    <property type="match status" value="1"/>
</dbReference>
<organism evidence="6 7">
    <name type="scientific">Marinobacter salinisoli</name>
    <dbReference type="NCBI Taxonomy" id="2769486"/>
    <lineage>
        <taxon>Bacteria</taxon>
        <taxon>Pseudomonadati</taxon>
        <taxon>Pseudomonadota</taxon>
        <taxon>Gammaproteobacteria</taxon>
        <taxon>Pseudomonadales</taxon>
        <taxon>Marinobacteraceae</taxon>
        <taxon>Marinobacter</taxon>
    </lineage>
</organism>
<comment type="subunit">
    <text evidence="5">The basic unit is a heterodimer which dimerizes to form tetramers. The heterotetramers trimerize; 6 large subunits form a core ring with 6 small subunits projecting outwards.</text>
</comment>
<dbReference type="Gene3D" id="1.10.30.40">
    <property type="entry name" value="Ethanolamine ammonia-lyase light chain (EutC), N-terminal domain"/>
    <property type="match status" value="1"/>
</dbReference>
<reference evidence="6 7" key="1">
    <citation type="submission" date="2021-03" db="EMBL/GenBank/DDBJ databases">
        <title>Genome sequencing of Marinobacter sp. LPB0319.</title>
        <authorList>
            <person name="Kim J."/>
        </authorList>
    </citation>
    <scope>NUCLEOTIDE SEQUENCE [LARGE SCALE GENOMIC DNA]</scope>
    <source>
        <strain evidence="6 7">LPB0319</strain>
    </source>
</reference>
<keyword evidence="4 5" id="KW-1283">Bacterial microcompartment</keyword>
<evidence type="ECO:0000256" key="3">
    <source>
        <dbReference type="ARBA" id="ARBA00023285"/>
    </source>
</evidence>
<sequence>MTEHQNPVIANQWRGLRSYTDARIGLGRAGVGLPTSELLAFQLAHAQARDAVHLPLDTAALIQGLETAVQDHLSAAPLVLQSCAADRLTYLQRPDLGRQLSQHSQAILQSVPTRASVDLAIVIVDGLSSVGVQNSAAPLVGQLLDMLDRDDRAWRLAPVTVVQQGRVAIGDEIGERLQARMVAVLIGERPGLSSPDSMGIYLTYDPKPGVNDAGRNCLSNIRAAGMAVEDACHRLLYLMREANRLRVTGVGLKDRTEETELAAGRANKNFLTR</sequence>
<dbReference type="InterPro" id="IPR042251">
    <property type="entry name" value="EutC_C"/>
</dbReference>
<feature type="binding site" evidence="5">
    <location>
        <position position="188"/>
    </location>
    <ligand>
        <name>adenosylcob(III)alamin</name>
        <dbReference type="ChEBI" id="CHEBI:18408"/>
    </ligand>
</feature>
<proteinExistence type="inferred from homology"/>
<comment type="cofactor">
    <cofactor evidence="5">
        <name>adenosylcob(III)alamin</name>
        <dbReference type="ChEBI" id="CHEBI:18408"/>
    </cofactor>
    <text evidence="5">Binds between the large and small subunits.</text>
</comment>
<keyword evidence="1 5" id="KW-0846">Cobalamin</keyword>
<comment type="function">
    <text evidence="5">Catalyzes the deamination of various vicinal amino-alcohols to oxo compounds. Allows this organism to utilize ethanolamine as the sole source of nitrogen and carbon in the presence of external vitamin B12.</text>
</comment>
<dbReference type="Proteomes" id="UP000663555">
    <property type="component" value="Chromosome"/>
</dbReference>
<evidence type="ECO:0000256" key="4">
    <source>
        <dbReference type="ARBA" id="ARBA00024446"/>
    </source>
</evidence>
<dbReference type="InterPro" id="IPR009246">
    <property type="entry name" value="EutC"/>
</dbReference>
<comment type="catalytic activity">
    <reaction evidence="5">
        <text>ethanolamine = acetaldehyde + NH4(+)</text>
        <dbReference type="Rhea" id="RHEA:15313"/>
        <dbReference type="ChEBI" id="CHEBI:15343"/>
        <dbReference type="ChEBI" id="CHEBI:28938"/>
        <dbReference type="ChEBI" id="CHEBI:57603"/>
        <dbReference type="EC" id="4.3.1.7"/>
    </reaction>
</comment>
<dbReference type="PANTHER" id="PTHR39330">
    <property type="entry name" value="ETHANOLAMINE AMMONIA-LYASE LIGHT CHAIN"/>
    <property type="match status" value="1"/>
</dbReference>
<dbReference type="Pfam" id="PF05985">
    <property type="entry name" value="EutC"/>
    <property type="match status" value="1"/>
</dbReference>
<evidence type="ECO:0000256" key="5">
    <source>
        <dbReference type="HAMAP-Rule" id="MF_00601"/>
    </source>
</evidence>
<evidence type="ECO:0000256" key="2">
    <source>
        <dbReference type="ARBA" id="ARBA00023239"/>
    </source>
</evidence>
<dbReference type="EC" id="4.3.1.7" evidence="5"/>
<dbReference type="NCBIfam" id="NF003971">
    <property type="entry name" value="PRK05465.1"/>
    <property type="match status" value="1"/>
</dbReference>
<protein>
    <recommendedName>
        <fullName evidence="5">Ethanolamine ammonia-lyase small subunit</fullName>
        <shortName evidence="5">EAL small subunit</shortName>
        <ecNumber evidence="5">4.3.1.7</ecNumber>
    </recommendedName>
</protein>
<feature type="binding site" evidence="5">
    <location>
        <position position="217"/>
    </location>
    <ligand>
        <name>adenosylcob(III)alamin</name>
        <dbReference type="ChEBI" id="CHEBI:18408"/>
    </ligand>
</feature>
<name>A0ABX7MTT3_9GAMM</name>
<dbReference type="EMBL" id="CP071247">
    <property type="protein sequence ID" value="QSP95800.1"/>
    <property type="molecule type" value="Genomic_DNA"/>
</dbReference>
<gene>
    <name evidence="5 6" type="primary">eutC</name>
    <name evidence="6" type="ORF">LPB19_05150</name>
</gene>
<evidence type="ECO:0000313" key="6">
    <source>
        <dbReference type="EMBL" id="QSP95800.1"/>
    </source>
</evidence>
<dbReference type="GO" id="GO:0008851">
    <property type="term" value="F:ethanolamine ammonia-lyase activity"/>
    <property type="evidence" value="ECO:0007669"/>
    <property type="project" value="UniProtKB-EC"/>
</dbReference>